<keyword evidence="2" id="KW-0472">Membrane</keyword>
<evidence type="ECO:0000256" key="2">
    <source>
        <dbReference type="SAM" id="Phobius"/>
    </source>
</evidence>
<evidence type="ECO:0000313" key="4">
    <source>
        <dbReference type="Proteomes" id="UP000593910"/>
    </source>
</evidence>
<proteinExistence type="predicted"/>
<feature type="transmembrane region" description="Helical" evidence="2">
    <location>
        <begin position="84"/>
        <end position="104"/>
    </location>
</feature>
<evidence type="ECO:0000313" key="3">
    <source>
        <dbReference type="EMBL" id="QOP40470.1"/>
    </source>
</evidence>
<gene>
    <name evidence="3" type="ORF">FJR03_01425</name>
</gene>
<protein>
    <submittedName>
        <fullName evidence="3">Uncharacterized protein</fullName>
    </submittedName>
</protein>
<evidence type="ECO:0000256" key="1">
    <source>
        <dbReference type="SAM" id="MobiDB-lite"/>
    </source>
</evidence>
<keyword evidence="2" id="KW-0812">Transmembrane</keyword>
<reference evidence="3 4" key="1">
    <citation type="submission" date="2019-06" db="EMBL/GenBank/DDBJ databases">
        <title>Sulfurimonas gotlandica sp. nov., a chemoautotrophic and psychrotolerant epsilonproteobacterium isolated from a pelagic redoxcline, and an emended description of the genus Sulfurimonas.</title>
        <authorList>
            <person name="Wang S."/>
            <person name="Jiang L."/>
            <person name="Shao Z."/>
        </authorList>
    </citation>
    <scope>NUCLEOTIDE SEQUENCE [LARGE SCALE GENOMIC DNA]</scope>
    <source>
        <strain evidence="3 4">B2</strain>
    </source>
</reference>
<dbReference type="AlphaFoldDB" id="A0A7M3V9N7"/>
<dbReference type="Proteomes" id="UP000593910">
    <property type="component" value="Chromosome"/>
</dbReference>
<dbReference type="RefSeq" id="WP_193113895.1">
    <property type="nucleotide sequence ID" value="NZ_CP041165.1"/>
</dbReference>
<feature type="region of interest" description="Disordered" evidence="1">
    <location>
        <begin position="54"/>
        <end position="74"/>
    </location>
</feature>
<keyword evidence="4" id="KW-1185">Reference proteome</keyword>
<keyword evidence="2" id="KW-1133">Transmembrane helix</keyword>
<dbReference type="EMBL" id="CP041165">
    <property type="protein sequence ID" value="QOP40470.1"/>
    <property type="molecule type" value="Genomic_DNA"/>
</dbReference>
<dbReference type="KEGG" id="smax:FJR03_01425"/>
<organism evidence="3 4">
    <name type="scientific">Sulfurimonas marina</name>
    <dbReference type="NCBI Taxonomy" id="2590551"/>
    <lineage>
        <taxon>Bacteria</taxon>
        <taxon>Pseudomonadati</taxon>
        <taxon>Campylobacterota</taxon>
        <taxon>Epsilonproteobacteria</taxon>
        <taxon>Campylobacterales</taxon>
        <taxon>Sulfurimonadaceae</taxon>
        <taxon>Sulfurimonas</taxon>
    </lineage>
</organism>
<name>A0A7M3V9N7_9BACT</name>
<feature type="transmembrane region" description="Helical" evidence="2">
    <location>
        <begin position="12"/>
        <end position="30"/>
    </location>
</feature>
<feature type="compositionally biased region" description="Low complexity" evidence="1">
    <location>
        <begin position="54"/>
        <end position="70"/>
    </location>
</feature>
<accession>A0A7M3V9N7</accession>
<sequence length="108" mass="11978">MEFFLKHQTVIFRSVGAFLLVMGFALYFWAAPQKVLSENERAAANLARMEASVSGSSSSKASARQQSNASPISAAMQETQKKQIRMLMIMVMIFGAGFLGYSFLKKKE</sequence>